<name>A0ACC3DLF5_9PEZI</name>
<comment type="caution">
    <text evidence="1">The sequence shown here is derived from an EMBL/GenBank/DDBJ whole genome shotgun (WGS) entry which is preliminary data.</text>
</comment>
<keyword evidence="2" id="KW-1185">Reference proteome</keyword>
<protein>
    <submittedName>
        <fullName evidence="1">Uncharacterized protein</fullName>
    </submittedName>
</protein>
<evidence type="ECO:0000313" key="2">
    <source>
        <dbReference type="Proteomes" id="UP001186974"/>
    </source>
</evidence>
<proteinExistence type="predicted"/>
<feature type="non-terminal residue" evidence="1">
    <location>
        <position position="661"/>
    </location>
</feature>
<accession>A0ACC3DLF5</accession>
<organism evidence="1 2">
    <name type="scientific">Coniosporium uncinatum</name>
    <dbReference type="NCBI Taxonomy" id="93489"/>
    <lineage>
        <taxon>Eukaryota</taxon>
        <taxon>Fungi</taxon>
        <taxon>Dikarya</taxon>
        <taxon>Ascomycota</taxon>
        <taxon>Pezizomycotina</taxon>
        <taxon>Dothideomycetes</taxon>
        <taxon>Dothideomycetes incertae sedis</taxon>
        <taxon>Coniosporium</taxon>
    </lineage>
</organism>
<sequence>MKKSGFKITAADVMQHPSCQELASFMSESEDLGRPEIALYDFTTFSERYLPDICKSHNLSKEVIESIHPCTPLQSGLIAQFIKSEGQMYFNYMAFEMDAKLSTGQLLTALNEVMSTHHMLRTGFSPIKHSQYSFAMVHHAASKAELPVRIVQSGDHDEETVTTWYDEAASGVLQALYKPAWRAVLVEADDHLTMHLAIHHALYDATSLQLIQDDLAASCSGRPLSAPPPFEPALSAILTSSEVDNDEQKEFWQNTGRTMTVTKFPNMLPLKASASHIEVSTTTCSKRLSELEQACQTGNIPLQAAGQVAWARLMSAYTGEENVTFGVVLSGRSVDQAESAVFPCITTVPFSCPAVNDDNRKMLSHAMETNSALLRYQFTPLTKIQRLAGRSGEALFDTIFAYQKTALDTDSSHPWKKIDEHSTADYTVSLELEPAENDALQIRLTFATDVLPPEQATVMLEQLDHLLVNLVTTPDGSAADVPQPNLDLMAILPPKHASLPSEVSLLHEFVELGADQYPDRIAFEFATDIHNGKVDSQRWTYSELNAEGNRVADLIHRSAPTTGGNIAVCFDKCPEASFAMLGVLKAGSAFVALDPKAPSDRKKFILEDSGASLLLTTNHYSEDLKGQVDTPMINLAEYDLSQYSTSPTALDRAVSPYDNSY</sequence>
<reference evidence="1" key="1">
    <citation type="submission" date="2024-09" db="EMBL/GenBank/DDBJ databases">
        <title>Black Yeasts Isolated from many extreme environments.</title>
        <authorList>
            <person name="Coleine C."/>
            <person name="Stajich J.E."/>
            <person name="Selbmann L."/>
        </authorList>
    </citation>
    <scope>NUCLEOTIDE SEQUENCE</scope>
    <source>
        <strain evidence="1">CCFEE 5737</strain>
    </source>
</reference>
<gene>
    <name evidence="1" type="ORF">LTS18_009951</name>
</gene>
<dbReference type="Proteomes" id="UP001186974">
    <property type="component" value="Unassembled WGS sequence"/>
</dbReference>
<dbReference type="EMBL" id="JAWDJW010002739">
    <property type="protein sequence ID" value="KAK3077545.1"/>
    <property type="molecule type" value="Genomic_DNA"/>
</dbReference>
<evidence type="ECO:0000313" key="1">
    <source>
        <dbReference type="EMBL" id="KAK3077545.1"/>
    </source>
</evidence>